<feature type="DNA-binding region" description="OmpR/PhoB-type" evidence="9">
    <location>
        <begin position="124"/>
        <end position="222"/>
    </location>
</feature>
<keyword evidence="13" id="KW-1185">Reference proteome</keyword>
<dbReference type="PANTHER" id="PTHR48111:SF22">
    <property type="entry name" value="REGULATOR OF RPOS"/>
    <property type="match status" value="1"/>
</dbReference>
<dbReference type="InterPro" id="IPR001789">
    <property type="entry name" value="Sig_transdc_resp-reg_receiver"/>
</dbReference>
<dbReference type="OrthoDB" id="9790442at2"/>
<evidence type="ECO:0000259" key="10">
    <source>
        <dbReference type="PROSITE" id="PS50110"/>
    </source>
</evidence>
<name>N2A258_9FIRM</name>
<accession>N2A258</accession>
<keyword evidence="6" id="KW-0804">Transcription</keyword>
<protein>
    <recommendedName>
        <fullName evidence="1">Stage 0 sporulation protein A homolog</fullName>
    </recommendedName>
</protein>
<dbReference type="GO" id="GO:0000976">
    <property type="term" value="F:transcription cis-regulatory region binding"/>
    <property type="evidence" value="ECO:0007669"/>
    <property type="project" value="TreeGrafter"/>
</dbReference>
<dbReference type="InterPro" id="IPR001867">
    <property type="entry name" value="OmpR/PhoB-type_DNA-bd"/>
</dbReference>
<dbReference type="SMART" id="SM00862">
    <property type="entry name" value="Trans_reg_C"/>
    <property type="match status" value="1"/>
</dbReference>
<dbReference type="InterPro" id="IPR036388">
    <property type="entry name" value="WH-like_DNA-bd_sf"/>
</dbReference>
<reference evidence="12 13" key="1">
    <citation type="journal article" date="2014" name="Genome Announc.">
        <title>Draft genome sequences of the altered schaedler flora, a defined bacterial community from gnotobiotic mice.</title>
        <authorList>
            <person name="Wannemuehler M.J."/>
            <person name="Overstreet A.M."/>
            <person name="Ward D.V."/>
            <person name="Phillips G.J."/>
        </authorList>
    </citation>
    <scope>NUCLEOTIDE SEQUENCE [LARGE SCALE GENOMIC DNA]</scope>
    <source>
        <strain evidence="12 13">ASF492</strain>
    </source>
</reference>
<evidence type="ECO:0000313" key="12">
    <source>
        <dbReference type="EMBL" id="EMZ23432.1"/>
    </source>
</evidence>
<dbReference type="PROSITE" id="PS50110">
    <property type="entry name" value="RESPONSE_REGULATORY"/>
    <property type="match status" value="1"/>
</dbReference>
<gene>
    <name evidence="12" type="ORF">C823_03603</name>
</gene>
<dbReference type="HOGENOM" id="CLU_000445_30_1_9"/>
<dbReference type="SMART" id="SM00448">
    <property type="entry name" value="REC"/>
    <property type="match status" value="1"/>
</dbReference>
<dbReference type="Gene3D" id="3.40.50.2300">
    <property type="match status" value="1"/>
</dbReference>
<dbReference type="Gene3D" id="1.10.10.10">
    <property type="entry name" value="Winged helix-like DNA-binding domain superfamily/Winged helix DNA-binding domain"/>
    <property type="match status" value="1"/>
</dbReference>
<dbReference type="AlphaFoldDB" id="N2A258"/>
<dbReference type="PANTHER" id="PTHR48111">
    <property type="entry name" value="REGULATOR OF RPOS"/>
    <property type="match status" value="1"/>
</dbReference>
<evidence type="ECO:0000256" key="2">
    <source>
        <dbReference type="ARBA" id="ARBA00022553"/>
    </source>
</evidence>
<comment type="caution">
    <text evidence="12">The sequence shown here is derived from an EMBL/GenBank/DDBJ whole genome shotgun (WGS) entry which is preliminary data.</text>
</comment>
<dbReference type="GO" id="GO:0000156">
    <property type="term" value="F:phosphorelay response regulator activity"/>
    <property type="evidence" value="ECO:0007669"/>
    <property type="project" value="TreeGrafter"/>
</dbReference>
<evidence type="ECO:0000256" key="9">
    <source>
        <dbReference type="PROSITE-ProRule" id="PRU01091"/>
    </source>
</evidence>
<dbReference type="FunFam" id="3.40.50.2300:FF:000002">
    <property type="entry name" value="DNA-binding response regulator PhoP"/>
    <property type="match status" value="1"/>
</dbReference>
<dbReference type="EMBL" id="AQFT01000107">
    <property type="protein sequence ID" value="EMZ23432.1"/>
    <property type="molecule type" value="Genomic_DNA"/>
</dbReference>
<dbReference type="CDD" id="cd00383">
    <property type="entry name" value="trans_reg_C"/>
    <property type="match status" value="1"/>
</dbReference>
<dbReference type="GO" id="GO:0005829">
    <property type="term" value="C:cytosol"/>
    <property type="evidence" value="ECO:0007669"/>
    <property type="project" value="TreeGrafter"/>
</dbReference>
<dbReference type="FunFam" id="1.10.10.10:FF:000005">
    <property type="entry name" value="Two-component system response regulator"/>
    <property type="match status" value="1"/>
</dbReference>
<proteinExistence type="predicted"/>
<dbReference type="Gene3D" id="6.10.250.690">
    <property type="match status" value="1"/>
</dbReference>
<dbReference type="Pfam" id="PF00486">
    <property type="entry name" value="Trans_reg_C"/>
    <property type="match status" value="1"/>
</dbReference>
<sequence>MKILVVEDEKDLNRIIKKELEAEGYLVDVCYDGDSAYDYLTMEEYDGVVLDVMLPKINGFELLKKARGHGVQTPVLFLSARGRIDDIVEGLDIGADDYMVKPFAFQELSARVRAMTRKKAGVRENIYRCADLSVDCNEHAVRRGDALINLSPKEFSVLLYLIRNQNIVVSREQIEANIWDMEHDSYSNVIDVYIRYLRKKIDDPYDVKLIHTIRGVGYVLRLEE</sequence>
<dbReference type="PROSITE" id="PS51755">
    <property type="entry name" value="OMPR_PHOB"/>
    <property type="match status" value="1"/>
</dbReference>
<evidence type="ECO:0000313" key="13">
    <source>
        <dbReference type="Proteomes" id="UP000012589"/>
    </source>
</evidence>
<dbReference type="STRING" id="1235802.C823_03603"/>
<evidence type="ECO:0000256" key="5">
    <source>
        <dbReference type="ARBA" id="ARBA00023125"/>
    </source>
</evidence>
<dbReference type="PATRIC" id="fig|1235802.3.peg.3805"/>
<evidence type="ECO:0000256" key="4">
    <source>
        <dbReference type="ARBA" id="ARBA00023015"/>
    </source>
</evidence>
<evidence type="ECO:0000256" key="8">
    <source>
        <dbReference type="PROSITE-ProRule" id="PRU00169"/>
    </source>
</evidence>
<evidence type="ECO:0000256" key="1">
    <source>
        <dbReference type="ARBA" id="ARBA00018672"/>
    </source>
</evidence>
<keyword evidence="5 9" id="KW-0238">DNA-binding</keyword>
<dbReference type="Proteomes" id="UP000012589">
    <property type="component" value="Unassembled WGS sequence"/>
</dbReference>
<dbReference type="Pfam" id="PF00072">
    <property type="entry name" value="Response_reg"/>
    <property type="match status" value="1"/>
</dbReference>
<organism evidence="12 13">
    <name type="scientific">Eubacterium plexicaudatum ASF492</name>
    <dbReference type="NCBI Taxonomy" id="1235802"/>
    <lineage>
        <taxon>Bacteria</taxon>
        <taxon>Bacillati</taxon>
        <taxon>Bacillota</taxon>
        <taxon>Clostridia</taxon>
        <taxon>Eubacteriales</taxon>
        <taxon>Eubacteriaceae</taxon>
        <taxon>Eubacterium</taxon>
    </lineage>
</organism>
<feature type="domain" description="Response regulatory" evidence="10">
    <location>
        <begin position="2"/>
        <end position="116"/>
    </location>
</feature>
<evidence type="ECO:0000256" key="7">
    <source>
        <dbReference type="ARBA" id="ARBA00024867"/>
    </source>
</evidence>
<keyword evidence="4" id="KW-0805">Transcription regulation</keyword>
<feature type="domain" description="OmpR/PhoB-type" evidence="11">
    <location>
        <begin position="124"/>
        <end position="222"/>
    </location>
</feature>
<evidence type="ECO:0000259" key="11">
    <source>
        <dbReference type="PROSITE" id="PS51755"/>
    </source>
</evidence>
<dbReference type="eggNOG" id="COG0745">
    <property type="taxonomic scope" value="Bacteria"/>
</dbReference>
<keyword evidence="3" id="KW-0902">Two-component regulatory system</keyword>
<evidence type="ECO:0000256" key="3">
    <source>
        <dbReference type="ARBA" id="ARBA00023012"/>
    </source>
</evidence>
<evidence type="ECO:0000256" key="6">
    <source>
        <dbReference type="ARBA" id="ARBA00023163"/>
    </source>
</evidence>
<feature type="modified residue" description="4-aspartylphosphate" evidence="8">
    <location>
        <position position="51"/>
    </location>
</feature>
<dbReference type="SUPFAM" id="SSF52172">
    <property type="entry name" value="CheY-like"/>
    <property type="match status" value="1"/>
</dbReference>
<dbReference type="GO" id="GO:0032993">
    <property type="term" value="C:protein-DNA complex"/>
    <property type="evidence" value="ECO:0007669"/>
    <property type="project" value="TreeGrafter"/>
</dbReference>
<dbReference type="InterPro" id="IPR039420">
    <property type="entry name" value="WalR-like"/>
</dbReference>
<comment type="function">
    <text evidence="7">May play the central regulatory role in sporulation. It may be an element of the effector pathway responsible for the activation of sporulation genes in response to nutritional stress. Spo0A may act in concert with spo0H (a sigma factor) to control the expression of some genes that are critical to the sporulation process.</text>
</comment>
<dbReference type="GO" id="GO:0006355">
    <property type="term" value="P:regulation of DNA-templated transcription"/>
    <property type="evidence" value="ECO:0007669"/>
    <property type="project" value="InterPro"/>
</dbReference>
<dbReference type="InterPro" id="IPR011006">
    <property type="entry name" value="CheY-like_superfamily"/>
</dbReference>
<keyword evidence="2 8" id="KW-0597">Phosphoprotein</keyword>